<proteinExistence type="predicted"/>
<evidence type="ECO:0000313" key="1">
    <source>
        <dbReference type="EMBL" id="SEA67614.1"/>
    </source>
</evidence>
<dbReference type="Proteomes" id="UP000199002">
    <property type="component" value="Unassembled WGS sequence"/>
</dbReference>
<gene>
    <name evidence="1" type="ORF">SAMN05421875_12258</name>
</gene>
<dbReference type="AlphaFoldDB" id="A0A1H4D4H0"/>
<sequence length="223" mass="25287">MGLLVSRKRFDQLGERELTAWLRLFPVDALSANLFMNPEFCRAAHQTLGPVEVVVMEDSGRIVGVVPLHRANGWRGLLRGYTQVAQEVSDGFCFPVEDAYLGRVAHALARAGVWSVFFTHVGTGRTIRHCESGAVTKTYLVRHQPGDQDLWSALKERSRRFWSDTERCARRLNELPGSYQFHWQSPNPARDLDTLIRLKLDQWVFRTNVTAGFGIVTEDFGPS</sequence>
<protein>
    <recommendedName>
        <fullName evidence="3">Acetyltransferase (GNAT) domain-containing protein</fullName>
    </recommendedName>
</protein>
<evidence type="ECO:0000313" key="2">
    <source>
        <dbReference type="Proteomes" id="UP000199002"/>
    </source>
</evidence>
<accession>A0A1H4D4H0</accession>
<name>A0A1H4D4H0_9BURK</name>
<dbReference type="EMBL" id="FNQJ01000022">
    <property type="protein sequence ID" value="SEA67614.1"/>
    <property type="molecule type" value="Genomic_DNA"/>
</dbReference>
<evidence type="ECO:0008006" key="3">
    <source>
        <dbReference type="Google" id="ProtNLM"/>
    </source>
</evidence>
<organism evidence="1 2">
    <name type="scientific">Acidovorax soli</name>
    <dbReference type="NCBI Taxonomy" id="592050"/>
    <lineage>
        <taxon>Bacteria</taxon>
        <taxon>Pseudomonadati</taxon>
        <taxon>Pseudomonadota</taxon>
        <taxon>Betaproteobacteria</taxon>
        <taxon>Burkholderiales</taxon>
        <taxon>Comamonadaceae</taxon>
        <taxon>Acidovorax</taxon>
    </lineage>
</organism>
<keyword evidence="2" id="KW-1185">Reference proteome</keyword>
<reference evidence="2" key="1">
    <citation type="submission" date="2016-10" db="EMBL/GenBank/DDBJ databases">
        <authorList>
            <person name="Varghese N."/>
            <person name="Submissions S."/>
        </authorList>
    </citation>
    <scope>NUCLEOTIDE SEQUENCE [LARGE SCALE GENOMIC DNA]</scope>
    <source>
        <strain evidence="2">DSM 25157</strain>
    </source>
</reference>
<dbReference type="STRING" id="592050.SAMN05421875_12258"/>